<reference evidence="2" key="1">
    <citation type="submission" date="2013-11" db="EMBL/GenBank/DDBJ databases">
        <title>Draft genome sequence from a member of Zhouia, isolated tidal flat.</title>
        <authorList>
            <person name="Jin H."/>
            <person name="Jeon C.O."/>
        </authorList>
    </citation>
    <scope>NUCLEOTIDE SEQUENCE [LARGE SCALE GENOMIC DNA]</scope>
    <source>
        <strain evidence="2">AD3</strain>
    </source>
</reference>
<protein>
    <submittedName>
        <fullName evidence="1">Uncharacterized protein</fullName>
    </submittedName>
</protein>
<evidence type="ECO:0000313" key="1">
    <source>
        <dbReference type="EMBL" id="ETN94289.1"/>
    </source>
</evidence>
<dbReference type="Proteomes" id="UP000018850">
    <property type="component" value="Unassembled WGS sequence"/>
</dbReference>
<organism evidence="1 2">
    <name type="scientific">Zhouia amylolytica AD3</name>
    <dbReference type="NCBI Taxonomy" id="1286632"/>
    <lineage>
        <taxon>Bacteria</taxon>
        <taxon>Pseudomonadati</taxon>
        <taxon>Bacteroidota</taxon>
        <taxon>Flavobacteriia</taxon>
        <taxon>Flavobacteriales</taxon>
        <taxon>Flavobacteriaceae</taxon>
        <taxon>Zhouia</taxon>
    </lineage>
</organism>
<sequence length="41" mass="4686">MLTIKAYEKGAIMYKSPDHSSLLPIHNLIGFKHLLFAIIFI</sequence>
<proteinExistence type="predicted"/>
<name>W2UJZ2_9FLAO</name>
<keyword evidence="2" id="KW-1185">Reference proteome</keyword>
<gene>
    <name evidence="1" type="ORF">P278_30930</name>
</gene>
<dbReference type="AlphaFoldDB" id="W2UJZ2"/>
<evidence type="ECO:0000313" key="2">
    <source>
        <dbReference type="Proteomes" id="UP000018850"/>
    </source>
</evidence>
<accession>W2UJZ2</accession>
<dbReference type="EMBL" id="AYXY01000026">
    <property type="protein sequence ID" value="ETN94289.1"/>
    <property type="molecule type" value="Genomic_DNA"/>
</dbReference>
<comment type="caution">
    <text evidence="1">The sequence shown here is derived from an EMBL/GenBank/DDBJ whole genome shotgun (WGS) entry which is preliminary data.</text>
</comment>
<reference evidence="1 2" key="2">
    <citation type="journal article" date="2016" name="Genome Announc.">
        <title>Draft Genome Sequence of Zhouia amylolytica AD3, Isolated from Tidal Flat Sediment.</title>
        <authorList>
            <person name="Jia B."/>
            <person name="Jin H.M."/>
            <person name="Lee H.J."/>
            <person name="Jeon C.O."/>
        </authorList>
    </citation>
    <scope>NUCLEOTIDE SEQUENCE [LARGE SCALE GENOMIC DNA]</scope>
    <source>
        <strain evidence="1 2">AD3</strain>
    </source>
</reference>